<dbReference type="Gene3D" id="3.40.1370.10">
    <property type="match status" value="1"/>
</dbReference>
<keyword evidence="3 5" id="KW-0687">Ribonucleoprotein</keyword>
<dbReference type="STRING" id="1618436.UV59_C0016G0031"/>
<evidence type="ECO:0000256" key="5">
    <source>
        <dbReference type="HAMAP-Rule" id="MF_01328"/>
    </source>
</evidence>
<comment type="subunit">
    <text evidence="5">Part of the 50S ribosomal subunit.</text>
</comment>
<dbReference type="PATRIC" id="fig|1618436.3.peg.857"/>
<dbReference type="GO" id="GO:0003735">
    <property type="term" value="F:structural constituent of ribosome"/>
    <property type="evidence" value="ECO:0007669"/>
    <property type="project" value="InterPro"/>
</dbReference>
<dbReference type="Pfam" id="PF00573">
    <property type="entry name" value="Ribosomal_L4"/>
    <property type="match status" value="1"/>
</dbReference>
<comment type="similarity">
    <text evidence="1 5">Belongs to the universal ribosomal protein uL4 family.</text>
</comment>
<dbReference type="InterPro" id="IPR023574">
    <property type="entry name" value="Ribosomal_uL4_dom_sf"/>
</dbReference>
<dbReference type="GO" id="GO:0006412">
    <property type="term" value="P:translation"/>
    <property type="evidence" value="ECO:0007669"/>
    <property type="project" value="UniProtKB-UniRule"/>
</dbReference>
<evidence type="ECO:0000256" key="4">
    <source>
        <dbReference type="ARBA" id="ARBA00035244"/>
    </source>
</evidence>
<comment type="function">
    <text evidence="5">Forms part of the polypeptide exit tunnel.</text>
</comment>
<sequence>MPKTTNTTKKVTKTAVKAAVKPKVVTIKKVASGFSLPTFSVTGEAKAESAVPKLMEKAVANAQILQAIRVYQTNLRQGTASTKTRGEVTGSTRKIYRQKGTGRARHGAITAPIFVGGGITFGPKPRHFELSLPQKMRRQAFASVLSDRIKDKAVSVLSGVDKISGKTRDMHKFLEKTNLLDKKVLFVFGPKMKKAIQATRNLPLVTLRTAESLSLLDLLTHEHVIAAEDAAKALWLRLEAGMKKSV</sequence>
<keyword evidence="2 5" id="KW-0689">Ribosomal protein</keyword>
<dbReference type="InterPro" id="IPR013005">
    <property type="entry name" value="Ribosomal_uL4-like"/>
</dbReference>
<reference evidence="6 7" key="1">
    <citation type="journal article" date="2015" name="Nature">
        <title>rRNA introns, odd ribosomes, and small enigmatic genomes across a large radiation of phyla.</title>
        <authorList>
            <person name="Brown C.T."/>
            <person name="Hug L.A."/>
            <person name="Thomas B.C."/>
            <person name="Sharon I."/>
            <person name="Castelle C.J."/>
            <person name="Singh A."/>
            <person name="Wilkins M.J."/>
            <person name="Williams K.H."/>
            <person name="Banfield J.F."/>
        </authorList>
    </citation>
    <scope>NUCLEOTIDE SEQUENCE [LARGE SCALE GENOMIC DNA]</scope>
</reference>
<gene>
    <name evidence="5" type="primary">rplD</name>
    <name evidence="6" type="ORF">UV59_C0016G0031</name>
</gene>
<comment type="caution">
    <text evidence="6">The sequence shown here is derived from an EMBL/GenBank/DDBJ whole genome shotgun (WGS) entry which is preliminary data.</text>
</comment>
<accession>A0A0G1FCR3</accession>
<dbReference type="GO" id="GO:1990904">
    <property type="term" value="C:ribonucleoprotein complex"/>
    <property type="evidence" value="ECO:0007669"/>
    <property type="project" value="UniProtKB-KW"/>
</dbReference>
<keyword evidence="5" id="KW-0699">rRNA-binding</keyword>
<evidence type="ECO:0000256" key="1">
    <source>
        <dbReference type="ARBA" id="ARBA00010528"/>
    </source>
</evidence>
<dbReference type="HAMAP" id="MF_01328_B">
    <property type="entry name" value="Ribosomal_uL4_B"/>
    <property type="match status" value="1"/>
</dbReference>
<dbReference type="GO" id="GO:0019843">
    <property type="term" value="F:rRNA binding"/>
    <property type="evidence" value="ECO:0007669"/>
    <property type="project" value="UniProtKB-UniRule"/>
</dbReference>
<evidence type="ECO:0000256" key="2">
    <source>
        <dbReference type="ARBA" id="ARBA00022980"/>
    </source>
</evidence>
<dbReference type="Proteomes" id="UP000034543">
    <property type="component" value="Unassembled WGS sequence"/>
</dbReference>
<dbReference type="GO" id="GO:0005840">
    <property type="term" value="C:ribosome"/>
    <property type="evidence" value="ECO:0007669"/>
    <property type="project" value="UniProtKB-KW"/>
</dbReference>
<dbReference type="PANTHER" id="PTHR10746">
    <property type="entry name" value="50S RIBOSOMAL PROTEIN L4"/>
    <property type="match status" value="1"/>
</dbReference>
<dbReference type="NCBIfam" id="TIGR03953">
    <property type="entry name" value="rplD_bact"/>
    <property type="match status" value="1"/>
</dbReference>
<keyword evidence="5" id="KW-0694">RNA-binding</keyword>
<dbReference type="InterPro" id="IPR002136">
    <property type="entry name" value="Ribosomal_uL4"/>
</dbReference>
<name>A0A0G1FCR3_9BACT</name>
<dbReference type="SUPFAM" id="SSF52166">
    <property type="entry name" value="Ribosomal protein L4"/>
    <property type="match status" value="1"/>
</dbReference>
<organism evidence="6 7">
    <name type="scientific">Candidatus Gottesmanbacteria bacterium GW2011_GWA1_43_11</name>
    <dbReference type="NCBI Taxonomy" id="1618436"/>
    <lineage>
        <taxon>Bacteria</taxon>
        <taxon>Candidatus Gottesmaniibacteriota</taxon>
    </lineage>
</organism>
<protein>
    <recommendedName>
        <fullName evidence="4 5">Large ribosomal subunit protein uL4</fullName>
    </recommendedName>
</protein>
<dbReference type="AlphaFoldDB" id="A0A0G1FCR3"/>
<dbReference type="PANTHER" id="PTHR10746:SF6">
    <property type="entry name" value="LARGE RIBOSOMAL SUBUNIT PROTEIN UL4M"/>
    <property type="match status" value="1"/>
</dbReference>
<proteinExistence type="inferred from homology"/>
<evidence type="ECO:0000256" key="3">
    <source>
        <dbReference type="ARBA" id="ARBA00023274"/>
    </source>
</evidence>
<dbReference type="EMBL" id="LCFB01000016">
    <property type="protein sequence ID" value="KKS84643.1"/>
    <property type="molecule type" value="Genomic_DNA"/>
</dbReference>
<comment type="function">
    <text evidence="5">One of the primary rRNA binding proteins, this protein initially binds near the 5'-end of the 23S rRNA. It is important during the early stages of 50S assembly. It makes multiple contacts with different domains of the 23S rRNA in the assembled 50S subunit and ribosome.</text>
</comment>
<evidence type="ECO:0000313" key="7">
    <source>
        <dbReference type="Proteomes" id="UP000034543"/>
    </source>
</evidence>
<evidence type="ECO:0000313" key="6">
    <source>
        <dbReference type="EMBL" id="KKS84643.1"/>
    </source>
</evidence>